<keyword evidence="8" id="KW-1185">Reference proteome</keyword>
<evidence type="ECO:0000313" key="8">
    <source>
        <dbReference type="Proteomes" id="UP000307943"/>
    </source>
</evidence>
<accession>A0A5C4T4J1</accession>
<dbReference type="PROSITE" id="PS00670">
    <property type="entry name" value="D_2_HYDROXYACID_DH_2"/>
    <property type="match status" value="1"/>
</dbReference>
<dbReference type="GO" id="GO:0047545">
    <property type="term" value="F:(S)-2-hydroxyglutarate dehydrogenase activity"/>
    <property type="evidence" value="ECO:0007669"/>
    <property type="project" value="UniProtKB-ARBA"/>
</dbReference>
<organism evidence="7 8">
    <name type="scientific">Paenibacillus hemerocallicola</name>
    <dbReference type="NCBI Taxonomy" id="1172614"/>
    <lineage>
        <taxon>Bacteria</taxon>
        <taxon>Bacillati</taxon>
        <taxon>Bacillota</taxon>
        <taxon>Bacilli</taxon>
        <taxon>Bacillales</taxon>
        <taxon>Paenibacillaceae</taxon>
        <taxon>Paenibacillus</taxon>
    </lineage>
</organism>
<feature type="domain" description="D-isomer specific 2-hydroxyacid dehydrogenase NAD-binding" evidence="6">
    <location>
        <begin position="116"/>
        <end position="289"/>
    </location>
</feature>
<dbReference type="GO" id="GO:0005829">
    <property type="term" value="C:cytosol"/>
    <property type="evidence" value="ECO:0007669"/>
    <property type="project" value="TreeGrafter"/>
</dbReference>
<dbReference type="InterPro" id="IPR006140">
    <property type="entry name" value="D-isomer_DH_NAD-bd"/>
</dbReference>
<dbReference type="PANTHER" id="PTHR10996">
    <property type="entry name" value="2-HYDROXYACID DEHYDROGENASE-RELATED"/>
    <property type="match status" value="1"/>
</dbReference>
<dbReference type="SUPFAM" id="SSF51735">
    <property type="entry name" value="NAD(P)-binding Rossmann-fold domains"/>
    <property type="match status" value="1"/>
</dbReference>
<dbReference type="InterPro" id="IPR050223">
    <property type="entry name" value="D-isomer_2-hydroxyacid_DH"/>
</dbReference>
<evidence type="ECO:0000259" key="5">
    <source>
        <dbReference type="Pfam" id="PF00389"/>
    </source>
</evidence>
<dbReference type="OrthoDB" id="9805416at2"/>
<comment type="similarity">
    <text evidence="1 4">Belongs to the D-isomer specific 2-hydroxyacid dehydrogenase family.</text>
</comment>
<dbReference type="Proteomes" id="UP000307943">
    <property type="component" value="Unassembled WGS sequence"/>
</dbReference>
<keyword evidence="2 4" id="KW-0560">Oxidoreductase</keyword>
<dbReference type="InterPro" id="IPR029753">
    <property type="entry name" value="D-isomer_DH_CS"/>
</dbReference>
<dbReference type="GO" id="GO:0016618">
    <property type="term" value="F:hydroxypyruvate reductase [NAD(P)H] activity"/>
    <property type="evidence" value="ECO:0007669"/>
    <property type="project" value="TreeGrafter"/>
</dbReference>
<dbReference type="GO" id="GO:0006564">
    <property type="term" value="P:L-serine biosynthetic process"/>
    <property type="evidence" value="ECO:0007669"/>
    <property type="project" value="UniProtKB-ARBA"/>
</dbReference>
<dbReference type="Gene3D" id="3.40.50.720">
    <property type="entry name" value="NAD(P)-binding Rossmann-like Domain"/>
    <property type="match status" value="2"/>
</dbReference>
<protein>
    <submittedName>
        <fullName evidence="7">Hydroxyacid dehydrogenase</fullName>
    </submittedName>
</protein>
<dbReference type="FunFam" id="3.40.50.720:FF:000041">
    <property type="entry name" value="D-3-phosphoglycerate dehydrogenase"/>
    <property type="match status" value="1"/>
</dbReference>
<proteinExistence type="inferred from homology"/>
<dbReference type="Pfam" id="PF02826">
    <property type="entry name" value="2-Hacid_dh_C"/>
    <property type="match status" value="1"/>
</dbReference>
<name>A0A5C4T4J1_9BACL</name>
<comment type="caution">
    <text evidence="7">The sequence shown here is derived from an EMBL/GenBank/DDBJ whole genome shotgun (WGS) entry which is preliminary data.</text>
</comment>
<dbReference type="PROSITE" id="PS00671">
    <property type="entry name" value="D_2_HYDROXYACID_DH_3"/>
    <property type="match status" value="1"/>
</dbReference>
<dbReference type="GO" id="GO:0030267">
    <property type="term" value="F:glyoxylate reductase (NADPH) activity"/>
    <property type="evidence" value="ECO:0007669"/>
    <property type="project" value="TreeGrafter"/>
</dbReference>
<dbReference type="EMBL" id="VDCQ01000035">
    <property type="protein sequence ID" value="TNJ63998.1"/>
    <property type="molecule type" value="Genomic_DNA"/>
</dbReference>
<dbReference type="InterPro" id="IPR036291">
    <property type="entry name" value="NAD(P)-bd_dom_sf"/>
</dbReference>
<reference evidence="7 8" key="1">
    <citation type="submission" date="2019-05" db="EMBL/GenBank/DDBJ databases">
        <title>We sequenced the genome of Paenibacillus hemerocallicola KCTC 33185 for further insight into its adaptation and study the phylogeny of Paenibacillus.</title>
        <authorList>
            <person name="Narsing Rao M.P."/>
        </authorList>
    </citation>
    <scope>NUCLEOTIDE SEQUENCE [LARGE SCALE GENOMIC DNA]</scope>
    <source>
        <strain evidence="7 8">KCTC 33185</strain>
    </source>
</reference>
<dbReference type="InterPro" id="IPR006139">
    <property type="entry name" value="D-isomer_2_OHA_DH_cat_dom"/>
</dbReference>
<dbReference type="GO" id="GO:0051287">
    <property type="term" value="F:NAD binding"/>
    <property type="evidence" value="ECO:0007669"/>
    <property type="project" value="InterPro"/>
</dbReference>
<sequence length="329" mass="35667">MKIAIIPPPAGQLRLFSERHWKRLSSLGEIVRNEWEGPSDDEAIGKLMVGADAVVTSWGSLPLTKPLLDRAPNLRAVIHAAGSVKKVATPELWERGIRVSSGNDALAVGVAETALGLTIASLKNMWELTRQTRQGGWSKGRGQVRELYEIAVGVIGGGRAGQHYIRLLRQFAVDVYVYDPVLEAKEIEAMGANKTDLETLLATCDVVSIHAPSLPSTYRMINGERLALMKDDAILINTARGSIVDEEALAEELGKGRLLACLDVTDPEPPAADHPLRLLPNCIITPHIAGAVNNGVRRLGQFAVEELERLKEGLPLQGEVRQTQLAVLA</sequence>
<evidence type="ECO:0000256" key="4">
    <source>
        <dbReference type="RuleBase" id="RU003719"/>
    </source>
</evidence>
<evidence type="ECO:0000256" key="3">
    <source>
        <dbReference type="ARBA" id="ARBA00023027"/>
    </source>
</evidence>
<dbReference type="Pfam" id="PF00389">
    <property type="entry name" value="2-Hacid_dh"/>
    <property type="match status" value="1"/>
</dbReference>
<keyword evidence="3" id="KW-0520">NAD</keyword>
<gene>
    <name evidence="7" type="ORF">FE784_22855</name>
</gene>
<feature type="domain" description="D-isomer specific 2-hydroxyacid dehydrogenase catalytic" evidence="5">
    <location>
        <begin position="30"/>
        <end position="318"/>
    </location>
</feature>
<dbReference type="RefSeq" id="WP_139604545.1">
    <property type="nucleotide sequence ID" value="NZ_VDCQ01000035.1"/>
</dbReference>
<dbReference type="SUPFAM" id="SSF52283">
    <property type="entry name" value="Formate/glycerate dehydrogenase catalytic domain-like"/>
    <property type="match status" value="1"/>
</dbReference>
<evidence type="ECO:0000256" key="2">
    <source>
        <dbReference type="ARBA" id="ARBA00023002"/>
    </source>
</evidence>
<dbReference type="AlphaFoldDB" id="A0A5C4T4J1"/>
<dbReference type="GO" id="GO:0004617">
    <property type="term" value="F:phosphoglycerate dehydrogenase activity"/>
    <property type="evidence" value="ECO:0007669"/>
    <property type="project" value="UniProtKB-ARBA"/>
</dbReference>
<evidence type="ECO:0000313" key="7">
    <source>
        <dbReference type="EMBL" id="TNJ63998.1"/>
    </source>
</evidence>
<dbReference type="PANTHER" id="PTHR10996:SF178">
    <property type="entry name" value="2-HYDROXYACID DEHYDROGENASE YGL185C-RELATED"/>
    <property type="match status" value="1"/>
</dbReference>
<evidence type="ECO:0000259" key="6">
    <source>
        <dbReference type="Pfam" id="PF02826"/>
    </source>
</evidence>
<evidence type="ECO:0000256" key="1">
    <source>
        <dbReference type="ARBA" id="ARBA00005854"/>
    </source>
</evidence>
<dbReference type="CDD" id="cd12167">
    <property type="entry name" value="2-Hacid_dh_8"/>
    <property type="match status" value="1"/>
</dbReference>